<evidence type="ECO:0000256" key="2">
    <source>
        <dbReference type="ARBA" id="ARBA00006164"/>
    </source>
</evidence>
<dbReference type="Pfam" id="PF03371">
    <property type="entry name" value="PRP38"/>
    <property type="match status" value="1"/>
</dbReference>
<evidence type="ECO:0000256" key="5">
    <source>
        <dbReference type="ARBA" id="ARBA00023187"/>
    </source>
</evidence>
<dbReference type="eggNOG" id="KOG2888">
    <property type="taxonomic scope" value="Eukaryota"/>
</dbReference>
<organism evidence="9 10">
    <name type="scientific">Babesia bovis</name>
    <dbReference type="NCBI Taxonomy" id="5865"/>
    <lineage>
        <taxon>Eukaryota</taxon>
        <taxon>Sar</taxon>
        <taxon>Alveolata</taxon>
        <taxon>Apicomplexa</taxon>
        <taxon>Aconoidasida</taxon>
        <taxon>Piroplasmida</taxon>
        <taxon>Babesiidae</taxon>
        <taxon>Babesia</taxon>
    </lineage>
</organism>
<proteinExistence type="inferred from homology"/>
<dbReference type="VEuPathDB" id="PiroplasmaDB:BBOV_III008900"/>
<evidence type="ECO:0000256" key="4">
    <source>
        <dbReference type="ARBA" id="ARBA00022728"/>
    </source>
</evidence>
<comment type="subcellular location">
    <subcellularLocation>
        <location evidence="1 7">Nucleus</location>
    </subcellularLocation>
</comment>
<dbReference type="GO" id="GO:0000398">
    <property type="term" value="P:mRNA splicing, via spliceosome"/>
    <property type="evidence" value="ECO:0007669"/>
    <property type="project" value="UniProtKB-UniRule"/>
</dbReference>
<evidence type="ECO:0000256" key="3">
    <source>
        <dbReference type="ARBA" id="ARBA00022664"/>
    </source>
</evidence>
<protein>
    <recommendedName>
        <fullName evidence="7">Pre-mRNA-splicing factor 38</fullName>
    </recommendedName>
</protein>
<dbReference type="PANTHER" id="PTHR23142">
    <property type="entry name" value="PRE-MRNA-SPLICING FACTOR 38A-RELATED"/>
    <property type="match status" value="1"/>
</dbReference>
<gene>
    <name evidence="9" type="ORF">BBOV_III008900</name>
</gene>
<keyword evidence="5 7" id="KW-0508">mRNA splicing</keyword>
<dbReference type="AlphaFoldDB" id="A7APG3"/>
<feature type="region of interest" description="Disordered" evidence="8">
    <location>
        <begin position="404"/>
        <end position="483"/>
    </location>
</feature>
<dbReference type="GO" id="GO:0005681">
    <property type="term" value="C:spliceosomal complex"/>
    <property type="evidence" value="ECO:0007669"/>
    <property type="project" value="UniProtKB-KW"/>
</dbReference>
<sequence length="483" mass="54776">MYGYNGSTDPSGAPYPNTSDPGIMGNYYGQGLNENPNAASLISSYPGYYGYGSYGAYGMFSRSCCYMFTVQPDTASSTSSVNVGIQPIATELGTSDNIAAASVPGHMELPPTSVSYTTHTEDLLESVQTCHMHTKPDLNCKFCRKYKSAVHELSRLSQLRSQEATERPDQLDMTNSSTYNMNTLLLNNILNSDYYKSLSTMTSHHSIIDELAQYADHVEPYCKTATRVPSTLFCCLHKLFTLRLTERQMEDLIDCTKSPYPRCCGFLYLRFVLPSDQLWAWFEPYLMDEETFVMSVNPTRKTTIGKFCESLLVEDRYFNTVLPRLPSRFKNMYGPYLCGMDEHRRRRVRNLENYGDFVPGKKVSAFVKGEWVDVKIESVDLDYPTVTVQLSNGESESLDVAYISLSKTSQPGNKRHRDESIDDRDRKGTGNSSVRHGESREALFREYKRRESDRVLAVGKDYGKRPSSFNASLPSKMHTNRRY</sequence>
<evidence type="ECO:0000256" key="8">
    <source>
        <dbReference type="SAM" id="MobiDB-lite"/>
    </source>
</evidence>
<evidence type="ECO:0000256" key="6">
    <source>
        <dbReference type="ARBA" id="ARBA00023242"/>
    </source>
</evidence>
<feature type="compositionally biased region" description="Basic and acidic residues" evidence="8">
    <location>
        <begin position="435"/>
        <end position="454"/>
    </location>
</feature>
<comment type="caution">
    <text evidence="9">The sequence shown here is derived from an EMBL/GenBank/DDBJ whole genome shotgun (WGS) entry which is preliminary data.</text>
</comment>
<dbReference type="InterPro" id="IPR005037">
    <property type="entry name" value="PRP38"/>
</dbReference>
<evidence type="ECO:0000256" key="7">
    <source>
        <dbReference type="RuleBase" id="RU367025"/>
    </source>
</evidence>
<reference evidence="9 10" key="1">
    <citation type="journal article" date="2007" name="PLoS Pathog.">
        <title>Genome sequence of Babesia bovis and comparative analysis of apicomplexan hemoprotozoa.</title>
        <authorList>
            <person name="Brayton K.A."/>
            <person name="Lau A.O.T."/>
            <person name="Herndon D.R."/>
            <person name="Hannick L."/>
            <person name="Kappmeyer L.S."/>
            <person name="Berens S.J."/>
            <person name="Bidwell S.L."/>
            <person name="Brown W.C."/>
            <person name="Crabtree J."/>
            <person name="Fadrosh D."/>
            <person name="Feldblum T."/>
            <person name="Forberger H.A."/>
            <person name="Haas B.J."/>
            <person name="Howell J.M."/>
            <person name="Khouri H."/>
            <person name="Koo H."/>
            <person name="Mann D.J."/>
            <person name="Norimine J."/>
            <person name="Paulsen I.T."/>
            <person name="Radune D."/>
            <person name="Ren Q."/>
            <person name="Smith R.K. Jr."/>
            <person name="Suarez C.E."/>
            <person name="White O."/>
            <person name="Wortman J.R."/>
            <person name="Knowles D.P. Jr."/>
            <person name="McElwain T.F."/>
            <person name="Nene V.M."/>
        </authorList>
    </citation>
    <scope>NUCLEOTIDE SEQUENCE [LARGE SCALE GENOMIC DNA]</scope>
    <source>
        <strain evidence="9">T2Bo</strain>
    </source>
</reference>
<evidence type="ECO:0000313" key="9">
    <source>
        <dbReference type="EMBL" id="EDO08447.1"/>
    </source>
</evidence>
<keyword evidence="6 7" id="KW-0539">Nucleus</keyword>
<evidence type="ECO:0000256" key="1">
    <source>
        <dbReference type="ARBA" id="ARBA00004123"/>
    </source>
</evidence>
<dbReference type="InParanoid" id="A7APG3"/>
<dbReference type="STRING" id="5865.A7APG3"/>
<comment type="function">
    <text evidence="7">Required for pre-mRNA splicing.</text>
</comment>
<keyword evidence="10" id="KW-1185">Reference proteome</keyword>
<dbReference type="OMA" id="CKTATRV"/>
<accession>A7APG3</accession>
<dbReference type="Proteomes" id="UP000002173">
    <property type="component" value="Chromosome 3"/>
</dbReference>
<evidence type="ECO:0000313" key="10">
    <source>
        <dbReference type="Proteomes" id="UP000002173"/>
    </source>
</evidence>
<keyword evidence="4 7" id="KW-0747">Spliceosome</keyword>
<feature type="compositionally biased region" description="Basic and acidic residues" evidence="8">
    <location>
        <begin position="416"/>
        <end position="428"/>
    </location>
</feature>
<keyword evidence="3 7" id="KW-0507">mRNA processing</keyword>
<name>A7APG3_BABBO</name>
<comment type="similarity">
    <text evidence="2 7">Belongs to the PRP38 family.</text>
</comment>
<dbReference type="EMBL" id="AAXT01000001">
    <property type="protein sequence ID" value="EDO08447.1"/>
    <property type="molecule type" value="Genomic_DNA"/>
</dbReference>